<dbReference type="Proteomes" id="UP001367676">
    <property type="component" value="Unassembled WGS sequence"/>
</dbReference>
<dbReference type="GO" id="GO:0007411">
    <property type="term" value="P:axon guidance"/>
    <property type="evidence" value="ECO:0007669"/>
    <property type="project" value="InterPro"/>
</dbReference>
<organism evidence="3 4">
    <name type="scientific">Parthenolecanium corni</name>
    <dbReference type="NCBI Taxonomy" id="536013"/>
    <lineage>
        <taxon>Eukaryota</taxon>
        <taxon>Metazoa</taxon>
        <taxon>Ecdysozoa</taxon>
        <taxon>Arthropoda</taxon>
        <taxon>Hexapoda</taxon>
        <taxon>Insecta</taxon>
        <taxon>Pterygota</taxon>
        <taxon>Neoptera</taxon>
        <taxon>Paraneoptera</taxon>
        <taxon>Hemiptera</taxon>
        <taxon>Sternorrhyncha</taxon>
        <taxon>Coccoidea</taxon>
        <taxon>Coccidae</taxon>
        <taxon>Parthenolecanium</taxon>
    </lineage>
</organism>
<feature type="transmembrane region" description="Helical" evidence="2">
    <location>
        <begin position="43"/>
        <end position="66"/>
    </location>
</feature>
<evidence type="ECO:0000313" key="3">
    <source>
        <dbReference type="EMBL" id="KAK7585918.1"/>
    </source>
</evidence>
<proteinExistence type="predicted"/>
<feature type="compositionally biased region" description="Polar residues" evidence="1">
    <location>
        <begin position="1"/>
        <end position="21"/>
    </location>
</feature>
<sequence>MANVSESVTQESSINDSQNSPVHPHKHLSQLIIPADDPVLTDVWIGIILVLMVLICIGYICICVLYHKFRRWKQQVLQAQRAAARPSFHDEFTYEESLPSYTIVTGLPSYDQAMEQFRQLRVIRRMSSPKLTDAGDDAPPRITFARLSLGEIFQFYKVDKNLPV</sequence>
<dbReference type="AlphaFoldDB" id="A0AAN9Y2L0"/>
<evidence type="ECO:0000313" key="4">
    <source>
        <dbReference type="Proteomes" id="UP001367676"/>
    </source>
</evidence>
<dbReference type="InterPro" id="IPR031878">
    <property type="entry name" value="Commissureless"/>
</dbReference>
<gene>
    <name evidence="3" type="ORF">V9T40_000097</name>
</gene>
<feature type="region of interest" description="Disordered" evidence="1">
    <location>
        <begin position="1"/>
        <end position="22"/>
    </location>
</feature>
<keyword evidence="4" id="KW-1185">Reference proteome</keyword>
<protein>
    <submittedName>
        <fullName evidence="3">Uncharacterized protein</fullName>
    </submittedName>
</protein>
<reference evidence="3 4" key="1">
    <citation type="submission" date="2024-03" db="EMBL/GenBank/DDBJ databases">
        <title>Adaptation during the transition from Ophiocordyceps entomopathogen to insect associate is accompanied by gene loss and intensified selection.</title>
        <authorList>
            <person name="Ward C.M."/>
            <person name="Onetto C.A."/>
            <person name="Borneman A.R."/>
        </authorList>
    </citation>
    <scope>NUCLEOTIDE SEQUENCE [LARGE SCALE GENOMIC DNA]</scope>
    <source>
        <strain evidence="3">AWRI1</strain>
        <tissue evidence="3">Single Adult Female</tissue>
    </source>
</reference>
<evidence type="ECO:0000256" key="2">
    <source>
        <dbReference type="SAM" id="Phobius"/>
    </source>
</evidence>
<comment type="caution">
    <text evidence="3">The sequence shown here is derived from an EMBL/GenBank/DDBJ whole genome shotgun (WGS) entry which is preliminary data.</text>
</comment>
<dbReference type="Pfam" id="PF15957">
    <property type="entry name" value="Comm"/>
    <property type="match status" value="1"/>
</dbReference>
<name>A0AAN9Y2L0_9HEMI</name>
<dbReference type="EMBL" id="JBBCAQ010000028">
    <property type="protein sequence ID" value="KAK7585918.1"/>
    <property type="molecule type" value="Genomic_DNA"/>
</dbReference>
<keyword evidence="2" id="KW-0812">Transmembrane</keyword>
<keyword evidence="2" id="KW-1133">Transmembrane helix</keyword>
<keyword evidence="2" id="KW-0472">Membrane</keyword>
<evidence type="ECO:0000256" key="1">
    <source>
        <dbReference type="SAM" id="MobiDB-lite"/>
    </source>
</evidence>
<accession>A0AAN9Y2L0</accession>